<sequence>MAEWTAEGTPEGGEPIRIAPLHLHDDDDEAWYVLEGTLGFRIGDDTVETGPHGSVIVPRGMPHTYWNPKPEPARYLIIMTAGINALIEAIHSAGDRSQAAIEALFERHGAKLLEKL</sequence>
<reference evidence="2" key="1">
    <citation type="submission" date="2020-09" db="EMBL/GenBank/DDBJ databases">
        <title>A novel bacterium of genus Paenibacillus, isolated from South China Sea.</title>
        <authorList>
            <person name="Huang H."/>
            <person name="Mo K."/>
            <person name="Hu Y."/>
        </authorList>
    </citation>
    <scope>NUCLEOTIDE SEQUENCE</scope>
    <source>
        <strain evidence="2">IB182493</strain>
    </source>
</reference>
<dbReference type="AlphaFoldDB" id="A0A927H593"/>
<name>A0A927H593_9BACL</name>
<dbReference type="Pfam" id="PF07883">
    <property type="entry name" value="Cupin_2"/>
    <property type="match status" value="1"/>
</dbReference>
<keyword evidence="3" id="KW-1185">Reference proteome</keyword>
<dbReference type="Gene3D" id="2.60.120.10">
    <property type="entry name" value="Jelly Rolls"/>
    <property type="match status" value="1"/>
</dbReference>
<comment type="caution">
    <text evidence="2">The sequence shown here is derived from an EMBL/GenBank/DDBJ whole genome shotgun (WGS) entry which is preliminary data.</text>
</comment>
<dbReference type="InterPro" id="IPR053146">
    <property type="entry name" value="QDO-like"/>
</dbReference>
<accession>A0A927H593</accession>
<protein>
    <submittedName>
        <fullName evidence="2">Cupin domain-containing protein</fullName>
    </submittedName>
</protein>
<dbReference type="InterPro" id="IPR011051">
    <property type="entry name" value="RmlC_Cupin_sf"/>
</dbReference>
<dbReference type="PANTHER" id="PTHR36440">
    <property type="entry name" value="PUTATIVE (AFU_ORTHOLOGUE AFUA_8G07350)-RELATED"/>
    <property type="match status" value="1"/>
</dbReference>
<evidence type="ECO:0000313" key="2">
    <source>
        <dbReference type="EMBL" id="MBD2868172.1"/>
    </source>
</evidence>
<evidence type="ECO:0000259" key="1">
    <source>
        <dbReference type="Pfam" id="PF07883"/>
    </source>
</evidence>
<dbReference type="InterPro" id="IPR013096">
    <property type="entry name" value="Cupin_2"/>
</dbReference>
<dbReference type="Proteomes" id="UP000632125">
    <property type="component" value="Unassembled WGS sequence"/>
</dbReference>
<dbReference type="PANTHER" id="PTHR36440:SF1">
    <property type="entry name" value="PUTATIVE (AFU_ORTHOLOGUE AFUA_8G07350)-RELATED"/>
    <property type="match status" value="1"/>
</dbReference>
<dbReference type="EMBL" id="JACXIY010000008">
    <property type="protein sequence ID" value="MBD2868172.1"/>
    <property type="molecule type" value="Genomic_DNA"/>
</dbReference>
<organism evidence="2 3">
    <name type="scientific">Paenibacillus arenilitoris</name>
    <dbReference type="NCBI Taxonomy" id="2772299"/>
    <lineage>
        <taxon>Bacteria</taxon>
        <taxon>Bacillati</taxon>
        <taxon>Bacillota</taxon>
        <taxon>Bacilli</taxon>
        <taxon>Bacillales</taxon>
        <taxon>Paenibacillaceae</taxon>
        <taxon>Paenibacillus</taxon>
    </lineage>
</organism>
<proteinExistence type="predicted"/>
<dbReference type="InterPro" id="IPR014710">
    <property type="entry name" value="RmlC-like_jellyroll"/>
</dbReference>
<dbReference type="SUPFAM" id="SSF51182">
    <property type="entry name" value="RmlC-like cupins"/>
    <property type="match status" value="1"/>
</dbReference>
<gene>
    <name evidence="2" type="ORF">IDH41_06270</name>
</gene>
<feature type="domain" description="Cupin type-2" evidence="1">
    <location>
        <begin position="19"/>
        <end position="78"/>
    </location>
</feature>
<evidence type="ECO:0000313" key="3">
    <source>
        <dbReference type="Proteomes" id="UP000632125"/>
    </source>
</evidence>